<evidence type="ECO:0000259" key="2">
    <source>
        <dbReference type="Pfam" id="PF10088"/>
    </source>
</evidence>
<proteinExistence type="predicted"/>
<organism evidence="3 4">
    <name type="scientific">Pseudomonas jinjuensis</name>
    <dbReference type="NCBI Taxonomy" id="198616"/>
    <lineage>
        <taxon>Bacteria</taxon>
        <taxon>Pseudomonadati</taxon>
        <taxon>Pseudomonadota</taxon>
        <taxon>Gammaproteobacteria</taxon>
        <taxon>Pseudomonadales</taxon>
        <taxon>Pseudomonadaceae</taxon>
        <taxon>Pseudomonas</taxon>
    </lineage>
</organism>
<dbReference type="STRING" id="198616.SAMN05216193_1114"/>
<gene>
    <name evidence="3" type="ORF">SAMN05216193_1114</name>
</gene>
<dbReference type="Gene3D" id="3.40.50.300">
    <property type="entry name" value="P-loop containing nucleotide triphosphate hydrolases"/>
    <property type="match status" value="1"/>
</dbReference>
<dbReference type="EMBL" id="FNIJ01000011">
    <property type="protein sequence ID" value="SDO40516.1"/>
    <property type="molecule type" value="Genomic_DNA"/>
</dbReference>
<evidence type="ECO:0000313" key="3">
    <source>
        <dbReference type="EMBL" id="SDO40516.1"/>
    </source>
</evidence>
<dbReference type="Pfam" id="PF10088">
    <property type="entry name" value="DUF2326"/>
    <property type="match status" value="1"/>
</dbReference>
<dbReference type="Proteomes" id="UP000242957">
    <property type="component" value="Unassembled WGS sequence"/>
</dbReference>
<sequence length="542" mass="61642">MLKQIKCNLFNHKQIDFHDGLNIILGDDEAKNSIGKSSALLVIDFAMGGTSLLVDDAGVIKALGDHSYDITFEFKGEPLFVRRSTERPDIVDVCDSKHIKHDEMSLEAYREHLKRLYGLSGLESTFRSIVSPFARIWNKGESDPDHPLAGASKEKLSAGIFRLLDLFERTSDVSVERAVLQILKDKKDLMKRSMTAEIIPRITTTQYRSNQKLIKDNAQAISDLKDNFAGAITAYEALFDEKLREIQQSKNELIKQRSLISARREKLQRDISGLSPRLTANIALVAEFFPEADLERLQQVEQFHKKIGKLVGRELKNELEALLTQESEINGSITDLDQKIKLALNLKGTPTDIFAKVFELKEVTDKAREENKFFEQKTSIDESEAASKARLDAIYDQIFLSIEYSINSELEEFNKIVYGPERNPSQLRIKNANSYSFTSPLDTGTGKSYAGLVGFDIAVLSLTNLPFIIHDSMIYKNIEISATENIIRILSAFKKKQIFLAFDEAKKFNTETQKTLQSNKVLQLNRDQLLYIKDWRTKEKRT</sequence>
<keyword evidence="4" id="KW-1185">Reference proteome</keyword>
<feature type="domain" description="DUF2326" evidence="2">
    <location>
        <begin position="417"/>
        <end position="531"/>
    </location>
</feature>
<name>A0A1H0JA05_9PSED</name>
<accession>A0A1H0JA05</accession>
<keyword evidence="1" id="KW-0175">Coiled coil</keyword>
<dbReference type="RefSeq" id="WP_084310963.1">
    <property type="nucleotide sequence ID" value="NZ_FNIJ01000011.1"/>
</dbReference>
<dbReference type="InterPro" id="IPR018760">
    <property type="entry name" value="DUF2326"/>
</dbReference>
<evidence type="ECO:0000256" key="1">
    <source>
        <dbReference type="SAM" id="Coils"/>
    </source>
</evidence>
<feature type="coiled-coil region" evidence="1">
    <location>
        <begin position="232"/>
        <end position="270"/>
    </location>
</feature>
<reference evidence="4" key="1">
    <citation type="submission" date="2016-10" db="EMBL/GenBank/DDBJ databases">
        <authorList>
            <person name="Varghese N."/>
            <person name="Submissions S."/>
        </authorList>
    </citation>
    <scope>NUCLEOTIDE SEQUENCE [LARGE SCALE GENOMIC DNA]</scope>
    <source>
        <strain evidence="4">JCM 21621</strain>
    </source>
</reference>
<protein>
    <submittedName>
        <fullName evidence="3">Uncharacterized protein YydD, contains DUF2326 domain</fullName>
    </submittedName>
</protein>
<dbReference type="InterPro" id="IPR027417">
    <property type="entry name" value="P-loop_NTPase"/>
</dbReference>
<dbReference type="OrthoDB" id="9815945at2"/>
<dbReference type="AlphaFoldDB" id="A0A1H0JA05"/>
<evidence type="ECO:0000313" key="4">
    <source>
        <dbReference type="Proteomes" id="UP000242957"/>
    </source>
</evidence>